<dbReference type="Proteomes" id="UP000825935">
    <property type="component" value="Chromosome 4"/>
</dbReference>
<dbReference type="SUPFAM" id="SSF54534">
    <property type="entry name" value="FKBP-like"/>
    <property type="match status" value="1"/>
</dbReference>
<proteinExistence type="predicted"/>
<dbReference type="Pfam" id="PF00254">
    <property type="entry name" value="FKBP_C"/>
    <property type="match status" value="1"/>
</dbReference>
<reference evidence="3" key="1">
    <citation type="submission" date="2021-08" db="EMBL/GenBank/DDBJ databases">
        <title>WGS assembly of Ceratopteris richardii.</title>
        <authorList>
            <person name="Marchant D.B."/>
            <person name="Chen G."/>
            <person name="Jenkins J."/>
            <person name="Shu S."/>
            <person name="Leebens-Mack J."/>
            <person name="Grimwood J."/>
            <person name="Schmutz J."/>
            <person name="Soltis P."/>
            <person name="Soltis D."/>
            <person name="Chen Z.-H."/>
        </authorList>
    </citation>
    <scope>NUCLEOTIDE SEQUENCE</scope>
    <source>
        <strain evidence="3">Whitten #5841</strain>
        <tissue evidence="3">Leaf</tissue>
    </source>
</reference>
<dbReference type="PROSITE" id="PS50059">
    <property type="entry name" value="FKBP_PPIASE"/>
    <property type="match status" value="1"/>
</dbReference>
<sequence length="247" mass="26481">MFSLDNGSLSTRDMASFLSSVSPSLLSSHPLQCRGASKVSPMLIASSVSCQAELSSEGRNPQVSCSRRLWSVAMAATIAVSGFPAQARERRNRRDIPLEDYLTSSEGIKYYDFLEGRGVAAEKGQTVMVHFDCIYRGIDAVSSRESKLLGGNRIIAQPYEFIVGSVPGVERKRDFVENANGLFSAQAAPKPPPALYAATEGMRVGGKRRVVVPPELGYGNKGSNEIPPGATFEMDIELLGIKSGGSS</sequence>
<dbReference type="InterPro" id="IPR001179">
    <property type="entry name" value="PPIase_FKBP_dom"/>
</dbReference>
<dbReference type="InterPro" id="IPR044180">
    <property type="entry name" value="FKBP18-like"/>
</dbReference>
<protein>
    <recommendedName>
        <fullName evidence="1">peptidylprolyl isomerase</fullName>
        <ecNumber evidence="1">5.2.1.8</ecNumber>
    </recommendedName>
</protein>
<evidence type="ECO:0000313" key="4">
    <source>
        <dbReference type="Proteomes" id="UP000825935"/>
    </source>
</evidence>
<feature type="domain" description="PPIase FKBP-type" evidence="2">
    <location>
        <begin position="124"/>
        <end position="242"/>
    </location>
</feature>
<comment type="catalytic activity">
    <reaction evidence="1">
        <text>[protein]-peptidylproline (omega=180) = [protein]-peptidylproline (omega=0)</text>
        <dbReference type="Rhea" id="RHEA:16237"/>
        <dbReference type="Rhea" id="RHEA-COMP:10747"/>
        <dbReference type="Rhea" id="RHEA-COMP:10748"/>
        <dbReference type="ChEBI" id="CHEBI:83833"/>
        <dbReference type="ChEBI" id="CHEBI:83834"/>
        <dbReference type="EC" id="5.2.1.8"/>
    </reaction>
</comment>
<dbReference type="Gene3D" id="3.10.50.40">
    <property type="match status" value="1"/>
</dbReference>
<dbReference type="EMBL" id="CM035409">
    <property type="protein sequence ID" value="KAH7439066.1"/>
    <property type="molecule type" value="Genomic_DNA"/>
</dbReference>
<evidence type="ECO:0000259" key="2">
    <source>
        <dbReference type="PROSITE" id="PS50059"/>
    </source>
</evidence>
<keyword evidence="1" id="KW-0413">Isomerase</keyword>
<dbReference type="OrthoDB" id="1902587at2759"/>
<dbReference type="AlphaFoldDB" id="A0A8T2UYR8"/>
<dbReference type="PANTHER" id="PTHR47862">
    <property type="entry name" value="PEPTIDYL-PROLYL CIS-TRANS ISOMERASE FKBP18, CHLOROPLASTIC"/>
    <property type="match status" value="1"/>
</dbReference>
<dbReference type="GO" id="GO:0003755">
    <property type="term" value="F:peptidyl-prolyl cis-trans isomerase activity"/>
    <property type="evidence" value="ECO:0007669"/>
    <property type="project" value="UniProtKB-KW"/>
</dbReference>
<keyword evidence="4" id="KW-1185">Reference proteome</keyword>
<keyword evidence="1" id="KW-0697">Rotamase</keyword>
<gene>
    <name evidence="3" type="ORF">KP509_04G043700</name>
</gene>
<dbReference type="InterPro" id="IPR046357">
    <property type="entry name" value="PPIase_dom_sf"/>
</dbReference>
<evidence type="ECO:0000256" key="1">
    <source>
        <dbReference type="PROSITE-ProRule" id="PRU00277"/>
    </source>
</evidence>
<dbReference type="PANTHER" id="PTHR47862:SF1">
    <property type="entry name" value="PEPTIDYL-PROLYL CIS-TRANS ISOMERASE FKBP18, CHLOROPLASTIC"/>
    <property type="match status" value="1"/>
</dbReference>
<accession>A0A8T2UYR8</accession>
<organism evidence="3 4">
    <name type="scientific">Ceratopteris richardii</name>
    <name type="common">Triangle waterfern</name>
    <dbReference type="NCBI Taxonomy" id="49495"/>
    <lineage>
        <taxon>Eukaryota</taxon>
        <taxon>Viridiplantae</taxon>
        <taxon>Streptophyta</taxon>
        <taxon>Embryophyta</taxon>
        <taxon>Tracheophyta</taxon>
        <taxon>Polypodiopsida</taxon>
        <taxon>Polypodiidae</taxon>
        <taxon>Polypodiales</taxon>
        <taxon>Pteridineae</taxon>
        <taxon>Pteridaceae</taxon>
        <taxon>Parkerioideae</taxon>
        <taxon>Ceratopteris</taxon>
    </lineage>
</organism>
<dbReference type="FunFam" id="3.10.50.40:FF:000036">
    <property type="entry name" value="Peptidylprolyl isomerase"/>
    <property type="match status" value="1"/>
</dbReference>
<dbReference type="EC" id="5.2.1.8" evidence="1"/>
<evidence type="ECO:0000313" key="3">
    <source>
        <dbReference type="EMBL" id="KAH7439066.1"/>
    </source>
</evidence>
<comment type="caution">
    <text evidence="3">The sequence shown here is derived from an EMBL/GenBank/DDBJ whole genome shotgun (WGS) entry which is preliminary data.</text>
</comment>
<dbReference type="GO" id="GO:0009543">
    <property type="term" value="C:chloroplast thylakoid lumen"/>
    <property type="evidence" value="ECO:0007669"/>
    <property type="project" value="TreeGrafter"/>
</dbReference>
<name>A0A8T2UYR8_CERRI</name>